<accession>A0A2P6PJD0</accession>
<evidence type="ECO:0000313" key="3">
    <source>
        <dbReference type="Proteomes" id="UP000238479"/>
    </source>
</evidence>
<proteinExistence type="predicted"/>
<keyword evidence="3" id="KW-1185">Reference proteome</keyword>
<gene>
    <name evidence="2" type="ORF">RchiOBHm_Chr6g0245791</name>
</gene>
<dbReference type="Gramene" id="PRQ22030">
    <property type="protein sequence ID" value="PRQ22030"/>
    <property type="gene ID" value="RchiOBHm_Chr6g0245791"/>
</dbReference>
<evidence type="ECO:0000256" key="1">
    <source>
        <dbReference type="SAM" id="SignalP"/>
    </source>
</evidence>
<feature type="signal peptide" evidence="1">
    <location>
        <begin position="1"/>
        <end position="18"/>
    </location>
</feature>
<dbReference type="EMBL" id="PDCK01000044">
    <property type="protein sequence ID" value="PRQ22030.1"/>
    <property type="molecule type" value="Genomic_DNA"/>
</dbReference>
<feature type="chain" id="PRO_5015110188" description="Secreted protein" evidence="1">
    <location>
        <begin position="19"/>
        <end position="75"/>
    </location>
</feature>
<dbReference type="Proteomes" id="UP000238479">
    <property type="component" value="Chromosome 6"/>
</dbReference>
<protein>
    <recommendedName>
        <fullName evidence="4">Secreted protein</fullName>
    </recommendedName>
</protein>
<organism evidence="2 3">
    <name type="scientific">Rosa chinensis</name>
    <name type="common">China rose</name>
    <dbReference type="NCBI Taxonomy" id="74649"/>
    <lineage>
        <taxon>Eukaryota</taxon>
        <taxon>Viridiplantae</taxon>
        <taxon>Streptophyta</taxon>
        <taxon>Embryophyta</taxon>
        <taxon>Tracheophyta</taxon>
        <taxon>Spermatophyta</taxon>
        <taxon>Magnoliopsida</taxon>
        <taxon>eudicotyledons</taxon>
        <taxon>Gunneridae</taxon>
        <taxon>Pentapetalae</taxon>
        <taxon>rosids</taxon>
        <taxon>fabids</taxon>
        <taxon>Rosales</taxon>
        <taxon>Rosaceae</taxon>
        <taxon>Rosoideae</taxon>
        <taxon>Rosoideae incertae sedis</taxon>
        <taxon>Rosa</taxon>
    </lineage>
</organism>
<comment type="caution">
    <text evidence="2">The sequence shown here is derived from an EMBL/GenBank/DDBJ whole genome shotgun (WGS) entry which is preliminary data.</text>
</comment>
<keyword evidence="1" id="KW-0732">Signal</keyword>
<sequence length="75" mass="8940">MFIFPQIALAILVFHLRCKPFNFTFIIIFSCQMEIGHPINQHFPPRSPRCIQHHCSLITQKTLIFFRAIQNQDRK</sequence>
<evidence type="ECO:0008006" key="4">
    <source>
        <dbReference type="Google" id="ProtNLM"/>
    </source>
</evidence>
<evidence type="ECO:0000313" key="2">
    <source>
        <dbReference type="EMBL" id="PRQ22030.1"/>
    </source>
</evidence>
<dbReference type="AlphaFoldDB" id="A0A2P6PJD0"/>
<name>A0A2P6PJD0_ROSCH</name>
<reference evidence="2 3" key="1">
    <citation type="journal article" date="2018" name="Nat. Genet.">
        <title>The Rosa genome provides new insights in the design of modern roses.</title>
        <authorList>
            <person name="Bendahmane M."/>
        </authorList>
    </citation>
    <scope>NUCLEOTIDE SEQUENCE [LARGE SCALE GENOMIC DNA]</scope>
    <source>
        <strain evidence="3">cv. Old Blush</strain>
    </source>
</reference>